<dbReference type="PROSITE" id="PS50206">
    <property type="entry name" value="RHODANESE_3"/>
    <property type="match status" value="1"/>
</dbReference>
<dbReference type="NCBIfam" id="TIGR03167">
    <property type="entry name" value="tRNA_sel_U_synt"/>
    <property type="match status" value="1"/>
</dbReference>
<dbReference type="Proteomes" id="UP000192738">
    <property type="component" value="Unassembled WGS sequence"/>
</dbReference>
<dbReference type="GO" id="GO:0004792">
    <property type="term" value="F:thiosulfate-cyanide sulfurtransferase activity"/>
    <property type="evidence" value="ECO:0007669"/>
    <property type="project" value="InterPro"/>
</dbReference>
<dbReference type="Pfam" id="PF00581">
    <property type="entry name" value="Rhodanese"/>
    <property type="match status" value="1"/>
</dbReference>
<dbReference type="Gene3D" id="3.40.250.10">
    <property type="entry name" value="Rhodanese-like domain"/>
    <property type="match status" value="1"/>
</dbReference>
<dbReference type="SUPFAM" id="SSF52540">
    <property type="entry name" value="P-loop containing nucleoside triphosphate hydrolases"/>
    <property type="match status" value="1"/>
</dbReference>
<dbReference type="InterPro" id="IPR017582">
    <property type="entry name" value="SelU"/>
</dbReference>
<protein>
    <submittedName>
        <fullName evidence="3">tRNA 2-selenouridine synthase</fullName>
    </submittedName>
</protein>
<evidence type="ECO:0000313" key="3">
    <source>
        <dbReference type="EMBL" id="SMC64786.1"/>
    </source>
</evidence>
<dbReference type="AlphaFoldDB" id="A0A1W2AVS0"/>
<dbReference type="InterPro" id="IPR058840">
    <property type="entry name" value="AAA_SelU"/>
</dbReference>
<dbReference type="EMBL" id="FWXI01000006">
    <property type="protein sequence ID" value="SMC64786.1"/>
    <property type="molecule type" value="Genomic_DNA"/>
</dbReference>
<dbReference type="GO" id="GO:0002098">
    <property type="term" value="P:tRNA wobble uridine modification"/>
    <property type="evidence" value="ECO:0007669"/>
    <property type="project" value="InterPro"/>
</dbReference>
<dbReference type="NCBIfam" id="NF008752">
    <property type="entry name" value="PRK11784.1-4"/>
    <property type="match status" value="1"/>
</dbReference>
<dbReference type="RefSeq" id="WP_084575364.1">
    <property type="nucleotide sequence ID" value="NZ_CP155572.1"/>
</dbReference>
<dbReference type="InterPro" id="IPR027417">
    <property type="entry name" value="P-loop_NTPase"/>
</dbReference>
<name>A0A1W2AVS0_9FIRM</name>
<dbReference type="InterPro" id="IPR001763">
    <property type="entry name" value="Rhodanese-like_dom"/>
</dbReference>
<proteinExistence type="predicted"/>
<feature type="domain" description="Rhodanese" evidence="2">
    <location>
        <begin position="12"/>
        <end position="134"/>
    </location>
</feature>
<dbReference type="SUPFAM" id="SSF52821">
    <property type="entry name" value="Rhodanese/Cell cycle control phosphatase"/>
    <property type="match status" value="1"/>
</dbReference>
<dbReference type="PANTHER" id="PTHR30401">
    <property type="entry name" value="TRNA 2-SELENOURIDINE SYNTHASE"/>
    <property type="match status" value="1"/>
</dbReference>
<dbReference type="STRING" id="112901.SAMN04488500_106156"/>
<dbReference type="OrthoDB" id="9808735at2"/>
<dbReference type="GO" id="GO:0043828">
    <property type="term" value="F:tRNA 2-selenouridine synthase activity"/>
    <property type="evidence" value="ECO:0007669"/>
    <property type="project" value="InterPro"/>
</dbReference>
<accession>A0A1W2AVS0</accession>
<evidence type="ECO:0000259" key="2">
    <source>
        <dbReference type="PROSITE" id="PS50206"/>
    </source>
</evidence>
<keyword evidence="4" id="KW-1185">Reference proteome</keyword>
<gene>
    <name evidence="3" type="ORF">SAMN04488500_106156</name>
</gene>
<dbReference type="Pfam" id="PF26341">
    <property type="entry name" value="AAA_SelU"/>
    <property type="match status" value="1"/>
</dbReference>
<evidence type="ECO:0000256" key="1">
    <source>
        <dbReference type="ARBA" id="ARBA00023266"/>
    </source>
</evidence>
<dbReference type="SMART" id="SM00450">
    <property type="entry name" value="RHOD"/>
    <property type="match status" value="1"/>
</dbReference>
<dbReference type="InterPro" id="IPR036873">
    <property type="entry name" value="Rhodanese-like_dom_sf"/>
</dbReference>
<dbReference type="Gene3D" id="3.40.50.300">
    <property type="entry name" value="P-loop containing nucleotide triphosphate hydrolases"/>
    <property type="match status" value="1"/>
</dbReference>
<evidence type="ECO:0000313" key="4">
    <source>
        <dbReference type="Proteomes" id="UP000192738"/>
    </source>
</evidence>
<reference evidence="3 4" key="1">
    <citation type="submission" date="2017-04" db="EMBL/GenBank/DDBJ databases">
        <authorList>
            <person name="Afonso C.L."/>
            <person name="Miller P.J."/>
            <person name="Scott M.A."/>
            <person name="Spackman E."/>
            <person name="Goraichik I."/>
            <person name="Dimitrov K.M."/>
            <person name="Suarez D.L."/>
            <person name="Swayne D.E."/>
        </authorList>
    </citation>
    <scope>NUCLEOTIDE SEQUENCE [LARGE SCALE GENOMIC DNA]</scope>
    <source>
        <strain evidence="3 4">DSM 5090</strain>
    </source>
</reference>
<dbReference type="InterPro" id="IPR001307">
    <property type="entry name" value="Thiosulphate_STrfase_CS"/>
</dbReference>
<sequence>MNSVIRVEDAVTLDSPIFIDMRSPEEYAVGHIPGAVNIPLFNDDERAKVGTIYKQMGAEEAKHLGLSIVSTKLPDIVGQARQLHKSGRKVVVYCWRGGMRSKSIVNVLEMMGIAASQLLGGFKAYRQYVLDRLKTFEVKPVIVVLCGSTGTGKTIILNLLAQQNIPVIDLEKLANHRGSVFGQIGLGKPSTAQNFDAKLLMELDILNDQPYIVVECESKRIGNVYLPDSLFNAMRQGKKILLSTNIEIRVDRLIEEYLDIYSNNQEAIIASIESLRKRIGNKKTDQLLVDFNAGKIRDVVKILLLDYYDPMYGYEKAETTNYDSWVKADDVEQATDAIIQYLQQFGR</sequence>
<dbReference type="NCBIfam" id="NF008750">
    <property type="entry name" value="PRK11784.1-2"/>
    <property type="match status" value="1"/>
</dbReference>
<dbReference type="PANTHER" id="PTHR30401:SF0">
    <property type="entry name" value="TRNA 2-SELENOURIDINE SYNTHASE"/>
    <property type="match status" value="1"/>
</dbReference>
<keyword evidence="1" id="KW-0711">Selenium</keyword>
<dbReference type="PROSITE" id="PS00380">
    <property type="entry name" value="RHODANESE_1"/>
    <property type="match status" value="1"/>
</dbReference>
<organism evidence="3 4">
    <name type="scientific">Sporomusa malonica</name>
    <dbReference type="NCBI Taxonomy" id="112901"/>
    <lineage>
        <taxon>Bacteria</taxon>
        <taxon>Bacillati</taxon>
        <taxon>Bacillota</taxon>
        <taxon>Negativicutes</taxon>
        <taxon>Selenomonadales</taxon>
        <taxon>Sporomusaceae</taxon>
        <taxon>Sporomusa</taxon>
    </lineage>
</organism>